<feature type="domain" description="PCI" evidence="6">
    <location>
        <begin position="520"/>
        <end position="706"/>
    </location>
</feature>
<dbReference type="SUPFAM" id="SSF46785">
    <property type="entry name" value="Winged helix' DNA-binding domain"/>
    <property type="match status" value="1"/>
</dbReference>
<protein>
    <recommendedName>
        <fullName evidence="6">PCI domain-containing protein</fullName>
    </recommendedName>
</protein>
<dbReference type="InterPro" id="IPR036390">
    <property type="entry name" value="WH_DNA-bd_sf"/>
</dbReference>
<dbReference type="InterPro" id="IPR000717">
    <property type="entry name" value="PCI_dom"/>
</dbReference>
<dbReference type="GO" id="GO:0005739">
    <property type="term" value="C:mitochondrion"/>
    <property type="evidence" value="ECO:0007669"/>
    <property type="project" value="UniProtKB-SubCell"/>
</dbReference>
<evidence type="ECO:0000313" key="7">
    <source>
        <dbReference type="EMBL" id="CAF1153731.1"/>
    </source>
</evidence>
<dbReference type="InterPro" id="IPR034913">
    <property type="entry name" value="mS27/PTCD2"/>
</dbReference>
<dbReference type="InterPro" id="IPR008905">
    <property type="entry name" value="EIF3C_N_dom"/>
</dbReference>
<feature type="region of interest" description="Disordered" evidence="5">
    <location>
        <begin position="1"/>
        <end position="24"/>
    </location>
</feature>
<dbReference type="Pfam" id="PF10037">
    <property type="entry name" value="MRP-S27"/>
    <property type="match status" value="1"/>
</dbReference>
<evidence type="ECO:0000256" key="2">
    <source>
        <dbReference type="ARBA" id="ARBA00022490"/>
    </source>
</evidence>
<dbReference type="Proteomes" id="UP000663864">
    <property type="component" value="Unassembled WGS sequence"/>
</dbReference>
<dbReference type="EMBL" id="CAJNOT010001147">
    <property type="protein sequence ID" value="CAF1153731.1"/>
    <property type="molecule type" value="Genomic_DNA"/>
</dbReference>
<evidence type="ECO:0000256" key="5">
    <source>
        <dbReference type="SAM" id="MobiDB-lite"/>
    </source>
</evidence>
<sequence length="931" mass="110518">MYKNRFFADGNSSSSEENSDDEQQIKIPIAESFVKSYLINNDDNDDAENVKRIVRSEKDKRYEEIEENIKKIEQVIRIRDIKQVYECFENLIKAYDKARRVIEKEQIVPRFYIKILVQLEDFVNECWNNKDWCNEFNKKNLKILRQKFRQYIQIESFQNEINSYREKSDDDVIEINETSSSDDFSSENNNDSIDNELSLNQSYVNFFLRKPDSQNTTITKRREEDILKFDNDKEILKKLNEILSTRGKHSINYHDQFEYLNNLRQYVKKQNLSVEIDIKILLIDITISFDYHQKENQYSKFETWKRILVSIEELVTLISENDHEESILYNIHDDMITMILKMNEEFTKILRNIDYHSQNYIEQLKDEFRICSIINQVKNYFELKFHENNKIIQSEHLCTIYLCFIEHIYYKYNKTSDQSSIILIDHLCKYIYTNNTLNHVRTQANLYHIYHLSLHDYYNEARNLMLMSHIQETIHLSNISIQILYNRTMVQLGLCAFRCGSIHETHQILINLQPENRMKELLGQNIHIKEQQYLLPFHMHLNLQLIECIYLISAMLIEIPSIHKHSISKHFHIVMSQGEKQFIFESMETMREHIIAASHALKIGDWKTCVKYLINDKMNKQIWNLMPQGTIMFEMLINKIKQESLRIYLFTNSMIFDSISISNIADMFELSIKQVYEIICKIIINEELMASIEDSNQIVILNQNRLSQTQILSNVRMCLSDACQAFDKWDESLSNVRMYLSDAYQAFDKWDESLSSEILQKTNISELLIDVEDKLIRKKYVSSLDIEISLVRNYLDLGQKERLLPILHDKVKYGIFLDRFSANLLLNAFLLEKKYKKAAQVCIDLMLQDESDDQLTGALATDEDFKSTQIEEEDEDIVLKVNFVRNHTNDDHFDLIDKRKLLGKTIAYLSRDANDSSIISLQILGNILYKK</sequence>
<keyword evidence="3" id="KW-0396">Initiation factor</keyword>
<evidence type="ECO:0000256" key="1">
    <source>
        <dbReference type="ARBA" id="ARBA00004173"/>
    </source>
</evidence>
<dbReference type="Pfam" id="PF05470">
    <property type="entry name" value="eIF-3c_N"/>
    <property type="match status" value="1"/>
</dbReference>
<organism evidence="7 8">
    <name type="scientific">Rotaria sordida</name>
    <dbReference type="NCBI Taxonomy" id="392033"/>
    <lineage>
        <taxon>Eukaryota</taxon>
        <taxon>Metazoa</taxon>
        <taxon>Spiralia</taxon>
        <taxon>Gnathifera</taxon>
        <taxon>Rotifera</taxon>
        <taxon>Eurotatoria</taxon>
        <taxon>Bdelloidea</taxon>
        <taxon>Philodinida</taxon>
        <taxon>Philodinidae</taxon>
        <taxon>Rotaria</taxon>
    </lineage>
</organism>
<keyword evidence="4" id="KW-0648">Protein biosynthesis</keyword>
<evidence type="ECO:0000313" key="8">
    <source>
        <dbReference type="Proteomes" id="UP000663864"/>
    </source>
</evidence>
<dbReference type="SMART" id="SM00088">
    <property type="entry name" value="PINT"/>
    <property type="match status" value="1"/>
</dbReference>
<dbReference type="GO" id="GO:0003743">
    <property type="term" value="F:translation initiation factor activity"/>
    <property type="evidence" value="ECO:0007669"/>
    <property type="project" value="UniProtKB-KW"/>
</dbReference>
<feature type="non-terminal residue" evidence="7">
    <location>
        <position position="931"/>
    </location>
</feature>
<comment type="caution">
    <text evidence="7">The sequence shown here is derived from an EMBL/GenBank/DDBJ whole genome shotgun (WGS) entry which is preliminary data.</text>
</comment>
<keyword evidence="2" id="KW-0963">Cytoplasm</keyword>
<name>A0A814T2F1_9BILA</name>
<evidence type="ECO:0000256" key="4">
    <source>
        <dbReference type="ARBA" id="ARBA00022917"/>
    </source>
</evidence>
<dbReference type="AlphaFoldDB" id="A0A814T2F1"/>
<evidence type="ECO:0000256" key="3">
    <source>
        <dbReference type="ARBA" id="ARBA00022540"/>
    </source>
</evidence>
<gene>
    <name evidence="7" type="ORF">ZHD862_LOCUS20303</name>
</gene>
<dbReference type="PROSITE" id="PS50250">
    <property type="entry name" value="PCI"/>
    <property type="match status" value="1"/>
</dbReference>
<proteinExistence type="predicted"/>
<dbReference type="GO" id="GO:0031369">
    <property type="term" value="F:translation initiation factor binding"/>
    <property type="evidence" value="ECO:0007669"/>
    <property type="project" value="InterPro"/>
</dbReference>
<accession>A0A814T2F1</accession>
<comment type="subcellular location">
    <subcellularLocation>
        <location evidence="1">Mitochondrion</location>
    </subcellularLocation>
</comment>
<dbReference type="GO" id="GO:0005852">
    <property type="term" value="C:eukaryotic translation initiation factor 3 complex"/>
    <property type="evidence" value="ECO:0007669"/>
    <property type="project" value="InterPro"/>
</dbReference>
<evidence type="ECO:0000259" key="6">
    <source>
        <dbReference type="PROSITE" id="PS50250"/>
    </source>
</evidence>
<dbReference type="GO" id="GO:0003723">
    <property type="term" value="F:RNA binding"/>
    <property type="evidence" value="ECO:0007669"/>
    <property type="project" value="InterPro"/>
</dbReference>
<dbReference type="PANTHER" id="PTHR13937:SF0">
    <property type="entry name" value="EUKARYOTIC TRANSLATION INITIATION FACTOR 3 SUBUNIT C-RELATED"/>
    <property type="match status" value="1"/>
</dbReference>
<reference evidence="7" key="1">
    <citation type="submission" date="2021-02" db="EMBL/GenBank/DDBJ databases">
        <authorList>
            <person name="Nowell W R."/>
        </authorList>
    </citation>
    <scope>NUCLEOTIDE SEQUENCE</scope>
</reference>
<dbReference type="PANTHER" id="PTHR13937">
    <property type="entry name" value="EUKARYOTIC TRANSLATION INITATION FACTOR 3, SUBUNIT 8 EIF3S8 -RELATED"/>
    <property type="match status" value="1"/>
</dbReference>
<dbReference type="Pfam" id="PF01399">
    <property type="entry name" value="PCI"/>
    <property type="match status" value="1"/>
</dbReference>
<dbReference type="InterPro" id="IPR027516">
    <property type="entry name" value="EIF3C"/>
</dbReference>